<dbReference type="InterPro" id="IPR013826">
    <property type="entry name" value="Topo_IA_cen_sub3"/>
</dbReference>
<protein>
    <recommendedName>
        <fullName evidence="3">DNA topoisomerase</fullName>
        <ecNumber evidence="3">5.6.2.1</ecNumber>
    </recommendedName>
    <alternativeName>
        <fullName evidence="10">Omega-protein</fullName>
    </alternativeName>
    <alternativeName>
        <fullName evidence="9">Relaxing enzyme</fullName>
    </alternativeName>
    <alternativeName>
        <fullName evidence="7">Swivelase</fullName>
    </alternativeName>
    <alternativeName>
        <fullName evidence="8">Untwisting enzyme</fullName>
    </alternativeName>
</protein>
<dbReference type="Pfam" id="PF01751">
    <property type="entry name" value="Toprim"/>
    <property type="match status" value="1"/>
</dbReference>
<accession>W4P6M1</accession>
<evidence type="ECO:0000256" key="1">
    <source>
        <dbReference type="ARBA" id="ARBA00000213"/>
    </source>
</evidence>
<dbReference type="InterPro" id="IPR013497">
    <property type="entry name" value="Topo_IA_cen"/>
</dbReference>
<dbReference type="GO" id="GO:0003677">
    <property type="term" value="F:DNA binding"/>
    <property type="evidence" value="ECO:0007669"/>
    <property type="project" value="UniProtKB-KW"/>
</dbReference>
<dbReference type="Gene3D" id="3.40.50.140">
    <property type="match status" value="1"/>
</dbReference>
<comment type="similarity">
    <text evidence="2">Belongs to the type IA topoisomerase family.</text>
</comment>
<dbReference type="NCBIfam" id="NF005829">
    <property type="entry name" value="PRK07726.1"/>
    <property type="match status" value="1"/>
</dbReference>
<evidence type="ECO:0000313" key="14">
    <source>
        <dbReference type="Proteomes" id="UP000018861"/>
    </source>
</evidence>
<organism evidence="13 14">
    <name type="scientific">Bacteroides pyogenes JCM 6292</name>
    <dbReference type="NCBI Taxonomy" id="1235809"/>
    <lineage>
        <taxon>Bacteria</taxon>
        <taxon>Pseudomonadati</taxon>
        <taxon>Bacteroidota</taxon>
        <taxon>Bacteroidia</taxon>
        <taxon>Bacteroidales</taxon>
        <taxon>Bacteroidaceae</taxon>
        <taxon>Bacteroides</taxon>
    </lineage>
</organism>
<keyword evidence="5" id="KW-0238">DNA-binding</keyword>
<evidence type="ECO:0000259" key="12">
    <source>
        <dbReference type="PROSITE" id="PS52039"/>
    </source>
</evidence>
<keyword evidence="4" id="KW-0799">Topoisomerase</keyword>
<dbReference type="GO" id="GO:0003917">
    <property type="term" value="F:DNA topoisomerase type I (single strand cut, ATP-independent) activity"/>
    <property type="evidence" value="ECO:0007669"/>
    <property type="project" value="UniProtKB-EC"/>
</dbReference>
<proteinExistence type="inferred from homology"/>
<comment type="catalytic activity">
    <reaction evidence="1">
        <text>ATP-independent breakage of single-stranded DNA, followed by passage and rejoining.</text>
        <dbReference type="EC" id="5.6.2.1"/>
    </reaction>
</comment>
<dbReference type="SMART" id="SM00437">
    <property type="entry name" value="TOP1Ac"/>
    <property type="match status" value="1"/>
</dbReference>
<dbReference type="PROSITE" id="PS52039">
    <property type="entry name" value="TOPO_IA_2"/>
    <property type="match status" value="1"/>
</dbReference>
<dbReference type="GO" id="GO:0006281">
    <property type="term" value="P:DNA repair"/>
    <property type="evidence" value="ECO:0007669"/>
    <property type="project" value="TreeGrafter"/>
</dbReference>
<dbReference type="InterPro" id="IPR003601">
    <property type="entry name" value="Topo_IA_2"/>
</dbReference>
<keyword evidence="6 13" id="KW-0413">Isomerase</keyword>
<dbReference type="SMART" id="SM00436">
    <property type="entry name" value="TOP1Bc"/>
    <property type="match status" value="1"/>
</dbReference>
<feature type="region of interest" description="Disordered" evidence="11">
    <location>
        <begin position="717"/>
        <end position="758"/>
    </location>
</feature>
<dbReference type="PANTHER" id="PTHR11390:SF21">
    <property type="entry name" value="DNA TOPOISOMERASE 3-ALPHA"/>
    <property type="match status" value="1"/>
</dbReference>
<dbReference type="PRINTS" id="PR00417">
    <property type="entry name" value="PRTPISMRASEI"/>
</dbReference>
<dbReference type="SUPFAM" id="SSF56712">
    <property type="entry name" value="Prokaryotic type I DNA topoisomerase"/>
    <property type="match status" value="1"/>
</dbReference>
<evidence type="ECO:0000313" key="13">
    <source>
        <dbReference type="EMBL" id="GAE15400.1"/>
    </source>
</evidence>
<dbReference type="GO" id="GO:0043597">
    <property type="term" value="C:cytoplasmic replication fork"/>
    <property type="evidence" value="ECO:0007669"/>
    <property type="project" value="TreeGrafter"/>
</dbReference>
<dbReference type="AlphaFoldDB" id="W4P6M1"/>
<comment type="caution">
    <text evidence="13">The sequence shown here is derived from an EMBL/GenBank/DDBJ whole genome shotgun (WGS) entry which is preliminary data.</text>
</comment>
<feature type="region of interest" description="Disordered" evidence="11">
    <location>
        <begin position="522"/>
        <end position="584"/>
    </location>
</feature>
<evidence type="ECO:0000256" key="5">
    <source>
        <dbReference type="ARBA" id="ARBA00023125"/>
    </source>
</evidence>
<evidence type="ECO:0000256" key="3">
    <source>
        <dbReference type="ARBA" id="ARBA00012891"/>
    </source>
</evidence>
<feature type="compositionally biased region" description="Basic and acidic residues" evidence="11">
    <location>
        <begin position="310"/>
        <end position="321"/>
    </location>
</feature>
<dbReference type="PANTHER" id="PTHR11390">
    <property type="entry name" value="PROKARYOTIC DNA TOPOISOMERASE"/>
    <property type="match status" value="1"/>
</dbReference>
<dbReference type="CDD" id="cd00186">
    <property type="entry name" value="TOP1Ac"/>
    <property type="match status" value="1"/>
</dbReference>
<dbReference type="InterPro" id="IPR013825">
    <property type="entry name" value="Topo_IA_cen_sub2"/>
</dbReference>
<dbReference type="EMBL" id="BAIQ01000016">
    <property type="protein sequence ID" value="GAE15400.1"/>
    <property type="molecule type" value="Genomic_DNA"/>
</dbReference>
<name>W4P6M1_9BACE</name>
<feature type="region of interest" description="Disordered" evidence="11">
    <location>
        <begin position="310"/>
        <end position="329"/>
    </location>
</feature>
<dbReference type="GO" id="GO:0006310">
    <property type="term" value="P:DNA recombination"/>
    <property type="evidence" value="ECO:0007669"/>
    <property type="project" value="TreeGrafter"/>
</dbReference>
<dbReference type="Gene3D" id="2.70.20.10">
    <property type="entry name" value="Topoisomerase I, domain 3"/>
    <property type="match status" value="1"/>
</dbReference>
<dbReference type="Gene3D" id="1.10.290.10">
    <property type="entry name" value="Topoisomerase I, domain 4"/>
    <property type="match status" value="1"/>
</dbReference>
<feature type="domain" description="Topo IA-type catalytic" evidence="12">
    <location>
        <begin position="220"/>
        <end position="699"/>
    </location>
</feature>
<dbReference type="InterPro" id="IPR003602">
    <property type="entry name" value="Topo_IA_DNA-bd_dom"/>
</dbReference>
<dbReference type="SMART" id="SM00493">
    <property type="entry name" value="TOPRIM"/>
    <property type="match status" value="1"/>
</dbReference>
<feature type="compositionally biased region" description="Basic and acidic residues" evidence="11">
    <location>
        <begin position="720"/>
        <end position="729"/>
    </location>
</feature>
<evidence type="ECO:0000256" key="10">
    <source>
        <dbReference type="ARBA" id="ARBA00032877"/>
    </source>
</evidence>
<gene>
    <name evidence="13" type="ORF">JCM6292_1672</name>
</gene>
<sequence length="864" mass="97245">MGYDFGKRKFLPDFFRVCPNPVFQADKKQAENFLRTWGCEFLFFGASCRRTEIILYLCNRQSAVKTERKMIVCIAEKPSVARDIAEVLGARDRKEGYIEGNGYRVTWTFGHLCTLKEPHEYTPTWKSWNLGSLPMIPPRFGIKLISNPTYEKQFRIIESLMQQADEIINCGDAGQEGELIQRWVMQKAGARCPVKRLWISSLTEEAIREGFAKLKDQNEFQSLYEAGLSRAVGDWLLGMNATRLYTVKYGQNRQVLSIGRVQTPTLALIVNRQLEIENFRPKQYWELKTTYRDTVFSALIRKSDEEIAAEEEKNGGKKKIDNPGIDPIAGREEGEALVERIRELPFTVTGISKKDGKEYPPRLFDLTSLQVECNKKFAYSADETLKLIQSLYEKKVATYPRVDTTFLSDDIYPKCPAILKGLRDYETLTAPLAGGKLPKSKKVFDNSKVTDHHAIIPTGVHPQNLTDMERRVFDLIARRFIAVFYPDCKVATTTVMGKVEEIEFKVTGKQVLDPGWKVVFSNGQGESGQGVGHGRGESGQNAGHEQADTEQDGGQEEERSLPRFVKGESGPHLPDLNEKWTQPPRPYTEATLLRAMETAGKLVDNDELRDALKENGIGRPSTRAAIIETLFKRNYIRKERKNLIATPTGVELIQLIREELLKSAELTGIWEKKLREIEKKTYDARQFLEELKQMVSEIVMSVLSDNTNRRITIQEAAAHATDKSAETTKKRERKSTPLGEKKRETKGKTVRKKTAAPNVTVSKATTEQVVVPDVHNPEATAKQVVVPDALNPKATTEQVLTPNVTASGTTTEQANASDALNAKADDEWVGTPCPQCGKGTLIKGKAAYGCSEWRNGCTYRKPFS</sequence>
<dbReference type="EC" id="5.6.2.1" evidence="3"/>
<dbReference type="InterPro" id="IPR000380">
    <property type="entry name" value="Topo_IA"/>
</dbReference>
<dbReference type="InterPro" id="IPR013824">
    <property type="entry name" value="Topo_IA_cen_sub1"/>
</dbReference>
<evidence type="ECO:0000256" key="8">
    <source>
        <dbReference type="ARBA" id="ARBA00031985"/>
    </source>
</evidence>
<evidence type="ECO:0000256" key="9">
    <source>
        <dbReference type="ARBA" id="ARBA00032235"/>
    </source>
</evidence>
<evidence type="ECO:0000256" key="4">
    <source>
        <dbReference type="ARBA" id="ARBA00023029"/>
    </source>
</evidence>
<reference evidence="13 14" key="1">
    <citation type="journal article" date="2014" name="Genome Announc.">
        <title>Draft Genome Sequences of Three Strains of Bacteroides pyogenes Isolated from a Cat and Swine.</title>
        <authorList>
            <person name="Sakamoto M."/>
            <person name="Oshima K."/>
            <person name="Suda W."/>
            <person name="Kitamura K."/>
            <person name="Iida T."/>
            <person name="Hattori M."/>
            <person name="Ohkuma M."/>
        </authorList>
    </citation>
    <scope>NUCLEOTIDE SEQUENCE [LARGE SCALE GENOMIC DNA]</scope>
    <source>
        <strain evidence="13 14">JCM 6292</strain>
    </source>
</reference>
<evidence type="ECO:0000256" key="2">
    <source>
        <dbReference type="ARBA" id="ARBA00009446"/>
    </source>
</evidence>
<dbReference type="InterPro" id="IPR034144">
    <property type="entry name" value="TOPRIM_TopoIII"/>
</dbReference>
<dbReference type="InterPro" id="IPR023405">
    <property type="entry name" value="Topo_IA_core_domain"/>
</dbReference>
<dbReference type="Pfam" id="PF01131">
    <property type="entry name" value="Topoisom_bac"/>
    <property type="match status" value="1"/>
</dbReference>
<evidence type="ECO:0000256" key="7">
    <source>
        <dbReference type="ARBA" id="ARBA00030003"/>
    </source>
</evidence>
<evidence type="ECO:0000256" key="6">
    <source>
        <dbReference type="ARBA" id="ARBA00023235"/>
    </source>
</evidence>
<dbReference type="Gene3D" id="1.10.460.10">
    <property type="entry name" value="Topoisomerase I, domain 2"/>
    <property type="match status" value="1"/>
</dbReference>
<dbReference type="CDD" id="cd03362">
    <property type="entry name" value="TOPRIM_TopoIA_TopoIII"/>
    <property type="match status" value="1"/>
</dbReference>
<dbReference type="Proteomes" id="UP000018861">
    <property type="component" value="Unassembled WGS sequence"/>
</dbReference>
<dbReference type="GO" id="GO:0006265">
    <property type="term" value="P:DNA topological change"/>
    <property type="evidence" value="ECO:0007669"/>
    <property type="project" value="InterPro"/>
</dbReference>
<evidence type="ECO:0000256" key="11">
    <source>
        <dbReference type="SAM" id="MobiDB-lite"/>
    </source>
</evidence>
<dbReference type="InterPro" id="IPR006171">
    <property type="entry name" value="TOPRIM_dom"/>
</dbReference>